<reference evidence="1 2" key="1">
    <citation type="journal article" date="2019" name="Sci. Rep.">
        <title>A high-quality genome of Eragrostis curvula grass provides insights into Poaceae evolution and supports new strategies to enhance forage quality.</title>
        <authorList>
            <person name="Carballo J."/>
            <person name="Santos B.A.C.M."/>
            <person name="Zappacosta D."/>
            <person name="Garbus I."/>
            <person name="Selva J.P."/>
            <person name="Gallo C.A."/>
            <person name="Diaz A."/>
            <person name="Albertini E."/>
            <person name="Caccamo M."/>
            <person name="Echenique V."/>
        </authorList>
    </citation>
    <scope>NUCLEOTIDE SEQUENCE [LARGE SCALE GENOMIC DNA]</scope>
    <source>
        <strain evidence="2">cv. Victoria</strain>
        <tissue evidence="1">Leaf</tissue>
    </source>
</reference>
<keyword evidence="2" id="KW-1185">Reference proteome</keyword>
<dbReference type="Proteomes" id="UP000324897">
    <property type="component" value="Chromosome 7"/>
</dbReference>
<dbReference type="AlphaFoldDB" id="A0A5J9U9P0"/>
<gene>
    <name evidence="1" type="ORF">EJB05_36234</name>
</gene>
<dbReference type="EMBL" id="RWGY01000029">
    <property type="protein sequence ID" value="TVU20047.1"/>
    <property type="molecule type" value="Genomic_DNA"/>
</dbReference>
<accession>A0A5J9U9P0</accession>
<evidence type="ECO:0000313" key="1">
    <source>
        <dbReference type="EMBL" id="TVU20047.1"/>
    </source>
</evidence>
<feature type="non-terminal residue" evidence="1">
    <location>
        <position position="1"/>
    </location>
</feature>
<sequence length="303" mass="34667">MTRARLPTIEPRAGTDQPGFRRNLVVLRRAFSATLRKASSPRDERSGPVVVRPRKSAAFALLAPRRRRERPGLGVRLRGAPHSCCLLVWSPVVFRASFVVVRRAKLRQAKIGQLCIEASIQENVRGLEITIDHWRVGYLMQLHFSGSGAVGFFLFFLDSDVKGSSASRTVPPQTLRNHFLFFFLFVSDVDASCVDFFLPQIQSIHEQQHARRRRLQLRKFLQQHARRKRLQLRKFLQPHLLAELNNPMELLDRRESYPLASKMLHSWGSIWHIPGSCCAYCRTLVSLTRVVRCPVPVTGGKPM</sequence>
<name>A0A5J9U9P0_9POAL</name>
<comment type="caution">
    <text evidence="1">The sequence shown here is derived from an EMBL/GenBank/DDBJ whole genome shotgun (WGS) entry which is preliminary data.</text>
</comment>
<dbReference type="Gramene" id="TVU20047">
    <property type="protein sequence ID" value="TVU20047"/>
    <property type="gene ID" value="EJB05_36234"/>
</dbReference>
<organism evidence="1 2">
    <name type="scientific">Eragrostis curvula</name>
    <name type="common">weeping love grass</name>
    <dbReference type="NCBI Taxonomy" id="38414"/>
    <lineage>
        <taxon>Eukaryota</taxon>
        <taxon>Viridiplantae</taxon>
        <taxon>Streptophyta</taxon>
        <taxon>Embryophyta</taxon>
        <taxon>Tracheophyta</taxon>
        <taxon>Spermatophyta</taxon>
        <taxon>Magnoliopsida</taxon>
        <taxon>Liliopsida</taxon>
        <taxon>Poales</taxon>
        <taxon>Poaceae</taxon>
        <taxon>PACMAD clade</taxon>
        <taxon>Chloridoideae</taxon>
        <taxon>Eragrostideae</taxon>
        <taxon>Eragrostidinae</taxon>
        <taxon>Eragrostis</taxon>
    </lineage>
</organism>
<protein>
    <submittedName>
        <fullName evidence="1">Uncharacterized protein</fullName>
    </submittedName>
</protein>
<proteinExistence type="predicted"/>
<evidence type="ECO:0000313" key="2">
    <source>
        <dbReference type="Proteomes" id="UP000324897"/>
    </source>
</evidence>